<feature type="compositionally biased region" description="Basic residues" evidence="1">
    <location>
        <begin position="217"/>
        <end position="239"/>
    </location>
</feature>
<organism evidence="3">
    <name type="scientific">Chaetomium thermophilum (strain DSM 1495 / CBS 144.50 / IMI 039719)</name>
    <name type="common">Thermochaetoides thermophila</name>
    <dbReference type="NCBI Taxonomy" id="759272"/>
    <lineage>
        <taxon>Eukaryota</taxon>
        <taxon>Fungi</taxon>
        <taxon>Dikarya</taxon>
        <taxon>Ascomycota</taxon>
        <taxon>Pezizomycotina</taxon>
        <taxon>Sordariomycetes</taxon>
        <taxon>Sordariomycetidae</taxon>
        <taxon>Sordariales</taxon>
        <taxon>Chaetomiaceae</taxon>
        <taxon>Thermochaetoides</taxon>
    </lineage>
</organism>
<accession>G0S145</accession>
<dbReference type="KEGG" id="cthr:CTHT_0012300"/>
<evidence type="ECO:0000313" key="2">
    <source>
        <dbReference type="EMBL" id="EGS22755.1"/>
    </source>
</evidence>
<feature type="compositionally biased region" description="Low complexity" evidence="1">
    <location>
        <begin position="468"/>
        <end position="487"/>
    </location>
</feature>
<name>G0S145_CHATD</name>
<dbReference type="EMBL" id="GL988039">
    <property type="protein sequence ID" value="EGS22755.1"/>
    <property type="molecule type" value="Genomic_DNA"/>
</dbReference>
<reference evidence="2 3" key="1">
    <citation type="journal article" date="2011" name="Cell">
        <title>Insight into structure and assembly of the nuclear pore complex by utilizing the genome of a eukaryotic thermophile.</title>
        <authorList>
            <person name="Amlacher S."/>
            <person name="Sarges P."/>
            <person name="Flemming D."/>
            <person name="van Noort V."/>
            <person name="Kunze R."/>
            <person name="Devos D.P."/>
            <person name="Arumugam M."/>
            <person name="Bork P."/>
            <person name="Hurt E."/>
        </authorList>
    </citation>
    <scope>NUCLEOTIDE SEQUENCE [LARGE SCALE GENOMIC DNA]</scope>
    <source>
        <strain evidence="3">DSM 1495 / CBS 144.50 / IMI 039719</strain>
    </source>
</reference>
<proteinExistence type="predicted"/>
<feature type="compositionally biased region" description="Basic and acidic residues" evidence="1">
    <location>
        <begin position="515"/>
        <end position="525"/>
    </location>
</feature>
<gene>
    <name evidence="2" type="ORF">CTHT_0012300</name>
</gene>
<dbReference type="eggNOG" id="ENOG502S36A">
    <property type="taxonomic scope" value="Eukaryota"/>
</dbReference>
<feature type="compositionally biased region" description="Polar residues" evidence="1">
    <location>
        <begin position="339"/>
        <end position="353"/>
    </location>
</feature>
<feature type="region of interest" description="Disordered" evidence="1">
    <location>
        <begin position="1"/>
        <end position="22"/>
    </location>
</feature>
<dbReference type="AlphaFoldDB" id="G0S145"/>
<feature type="compositionally biased region" description="Basic and acidic residues" evidence="1">
    <location>
        <begin position="589"/>
        <end position="603"/>
    </location>
</feature>
<evidence type="ECO:0000313" key="3">
    <source>
        <dbReference type="Proteomes" id="UP000008066"/>
    </source>
</evidence>
<feature type="compositionally biased region" description="Low complexity" evidence="1">
    <location>
        <begin position="526"/>
        <end position="538"/>
    </location>
</feature>
<sequence length="615" mass="64932">MAPPQFRTATQTRRGARSGFVEQDDFEGLPVRQWRQEWVTYTPPVPQEVTQQSDRWAVELPFGMPRESHLLPPHSQELLRAARSGRLYKRPAPEEEDVDVEVDTIKGEKKDWETPNEGFTFKAWKQVPRNAEAADISYLAKRPKNIITLAAKVEPAQPTGPTITRAIVRRIDAAGNPYEQTITLTEGQKVDGEIISTTVVPAPTTQPEIVPQQTTPARRRPPPPKRKAKGVGRGRKKGKLPLPMHATRSQNAAAAGADAVKTEDNGVEGVKVEDAEDSANPDSEMADVSGVPSDEEEGEEDEEVDEEGGDEEGGETPNVGSTNGDVPSQEPEDTEMSDVPQQPSTEEASQPPTSEGEPPVQKVVRFQTPSIGTKLEGSPLKNVMVASPTEPAAPSNDSIPPSVAPPSPPSDQAMEVDQPDNDKTAPTATTITETPEPQIKLEQIPSEPLSQPPAEQPALTTQTPSQDAAAATESEEPPSSASANPADPLKPPASPALLPTVTNDNEDDGLNLLDSLERELNKQEEAANAAKVQNQAAYAGGGGGGVGAGNPGAGGAEQAAEEEEVDTLAVATEEGKGKVAVGDAGAGSEADKGGEEKQEKATEESAGGSYAGGED</sequence>
<dbReference type="OrthoDB" id="275715at2759"/>
<protein>
    <recommendedName>
        <fullName evidence="4">LYR family protein</fullName>
    </recommendedName>
</protein>
<evidence type="ECO:0008006" key="4">
    <source>
        <dbReference type="Google" id="ProtNLM"/>
    </source>
</evidence>
<dbReference type="RefSeq" id="XP_006691747.1">
    <property type="nucleotide sequence ID" value="XM_006691684.1"/>
</dbReference>
<feature type="compositionally biased region" description="Low complexity" evidence="1">
    <location>
        <begin position="424"/>
        <end position="437"/>
    </location>
</feature>
<feature type="compositionally biased region" description="Low complexity" evidence="1">
    <location>
        <begin position="578"/>
        <end position="587"/>
    </location>
</feature>
<dbReference type="OMA" id="EYAWRRT"/>
<keyword evidence="3" id="KW-1185">Reference proteome</keyword>
<feature type="compositionally biased region" description="Gly residues" evidence="1">
    <location>
        <begin position="539"/>
        <end position="555"/>
    </location>
</feature>
<dbReference type="HOGENOM" id="CLU_021381_0_0_1"/>
<evidence type="ECO:0000256" key="1">
    <source>
        <dbReference type="SAM" id="MobiDB-lite"/>
    </source>
</evidence>
<dbReference type="GeneID" id="18255268"/>
<feature type="region of interest" description="Disordered" evidence="1">
    <location>
        <begin position="198"/>
        <end position="615"/>
    </location>
</feature>
<dbReference type="STRING" id="759272.G0S145"/>
<dbReference type="Proteomes" id="UP000008066">
    <property type="component" value="Unassembled WGS sequence"/>
</dbReference>
<feature type="compositionally biased region" description="Acidic residues" evidence="1">
    <location>
        <begin position="293"/>
        <end position="314"/>
    </location>
</feature>
<feature type="compositionally biased region" description="Polar residues" evidence="1">
    <location>
        <begin position="198"/>
        <end position="207"/>
    </location>
</feature>